<proteinExistence type="predicted"/>
<dbReference type="KEGG" id="phr:C6569_17050"/>
<organism evidence="1 2">
    <name type="scientific">Phreatobacter cathodiphilus</name>
    <dbReference type="NCBI Taxonomy" id="1868589"/>
    <lineage>
        <taxon>Bacteria</taxon>
        <taxon>Pseudomonadati</taxon>
        <taxon>Pseudomonadota</taxon>
        <taxon>Alphaproteobacteria</taxon>
        <taxon>Hyphomicrobiales</taxon>
        <taxon>Phreatobacteraceae</taxon>
        <taxon>Phreatobacter</taxon>
    </lineage>
</organism>
<dbReference type="EMBL" id="CP027668">
    <property type="protein sequence ID" value="AVO46630.1"/>
    <property type="molecule type" value="Genomic_DNA"/>
</dbReference>
<dbReference type="Proteomes" id="UP000237889">
    <property type="component" value="Chromosome"/>
</dbReference>
<gene>
    <name evidence="1" type="ORF">C6569_17050</name>
</gene>
<sequence>MHLSVRSDAVFAGFIIDLDEHELQPTQVLRNGNLEVLFGAFDIAPSILSVSPAGEPIRAIARL</sequence>
<protein>
    <submittedName>
        <fullName evidence="1">Uncharacterized protein</fullName>
    </submittedName>
</protein>
<name>A0A2S0NEN5_9HYPH</name>
<keyword evidence="2" id="KW-1185">Reference proteome</keyword>
<evidence type="ECO:0000313" key="2">
    <source>
        <dbReference type="Proteomes" id="UP000237889"/>
    </source>
</evidence>
<evidence type="ECO:0000313" key="1">
    <source>
        <dbReference type="EMBL" id="AVO46630.1"/>
    </source>
</evidence>
<accession>A0A2S0NEN5</accession>
<reference evidence="1 2" key="1">
    <citation type="submission" date="2018-03" db="EMBL/GenBank/DDBJ databases">
        <title>Genome sequencing of Phreatobacter sp.</title>
        <authorList>
            <person name="Kim S.-J."/>
            <person name="Heo J."/>
            <person name="Kwon S.-W."/>
        </authorList>
    </citation>
    <scope>NUCLEOTIDE SEQUENCE [LARGE SCALE GENOMIC DNA]</scope>
    <source>
        <strain evidence="1 2">S-12</strain>
    </source>
</reference>
<dbReference type="AlphaFoldDB" id="A0A2S0NEN5"/>